<proteinExistence type="predicted"/>
<keyword evidence="2" id="KW-1185">Reference proteome</keyword>
<dbReference type="RefSeq" id="WP_274596968.1">
    <property type="nucleotide sequence ID" value="NZ_JBJIAB010000008.1"/>
</dbReference>
<evidence type="ECO:0000313" key="1">
    <source>
        <dbReference type="EMBL" id="MFL0165096.1"/>
    </source>
</evidence>
<accession>A0ABW8S2Q2</accession>
<organism evidence="1 2">
    <name type="scientific">Candidatus Clostridium helianthi</name>
    <dbReference type="NCBI Taxonomy" id="3381660"/>
    <lineage>
        <taxon>Bacteria</taxon>
        <taxon>Bacillati</taxon>
        <taxon>Bacillota</taxon>
        <taxon>Clostridia</taxon>
        <taxon>Eubacteriales</taxon>
        <taxon>Clostridiaceae</taxon>
        <taxon>Clostridium</taxon>
    </lineage>
</organism>
<dbReference type="Proteomes" id="UP001623600">
    <property type="component" value="Unassembled WGS sequence"/>
</dbReference>
<dbReference type="EMBL" id="JBJIAB010000008">
    <property type="protein sequence ID" value="MFL0165096.1"/>
    <property type="molecule type" value="Genomic_DNA"/>
</dbReference>
<sequence>MGNRSYRRCENSNVLGAEDINTILDDNNAYNQDIINEIFLM</sequence>
<protein>
    <submittedName>
        <fullName evidence="1">Uncharacterized protein</fullName>
    </submittedName>
</protein>
<gene>
    <name evidence="1" type="ORF">ACJDTP_08460</name>
</gene>
<evidence type="ECO:0000313" key="2">
    <source>
        <dbReference type="Proteomes" id="UP001623600"/>
    </source>
</evidence>
<reference evidence="1 2" key="1">
    <citation type="submission" date="2024-11" db="EMBL/GenBank/DDBJ databases">
        <authorList>
            <person name="Heng Y.C."/>
            <person name="Lim A.C.H."/>
            <person name="Lee J.K.Y."/>
            <person name="Kittelmann S."/>
        </authorList>
    </citation>
    <scope>NUCLEOTIDE SEQUENCE [LARGE SCALE GENOMIC DNA]</scope>
    <source>
        <strain evidence="1 2">WILCCON 0112</strain>
    </source>
</reference>
<name>A0ABW8S2Q2_9CLOT</name>
<comment type="caution">
    <text evidence="1">The sequence shown here is derived from an EMBL/GenBank/DDBJ whole genome shotgun (WGS) entry which is preliminary data.</text>
</comment>